<name>A0A8S0VHB3_OLEEU</name>
<evidence type="ECO:0000256" key="2">
    <source>
        <dbReference type="ARBA" id="ARBA00022917"/>
    </source>
</evidence>
<dbReference type="InterPro" id="IPR001816">
    <property type="entry name" value="Transl_elong_EFTs/EF1B"/>
</dbReference>
<dbReference type="InterPro" id="IPR014729">
    <property type="entry name" value="Rossmann-like_a/b/a_fold"/>
</dbReference>
<reference evidence="5 6" key="1">
    <citation type="submission" date="2019-12" db="EMBL/GenBank/DDBJ databases">
        <authorList>
            <person name="Alioto T."/>
            <person name="Alioto T."/>
            <person name="Gomez Garrido J."/>
        </authorList>
    </citation>
    <scope>NUCLEOTIDE SEQUENCE [LARGE SCALE GENOMIC DNA]</scope>
</reference>
<gene>
    <name evidence="3" type="primary">EFTS</name>
    <name evidence="5" type="ORF">OLEA9_A027062</name>
</gene>
<dbReference type="PANTHER" id="PTHR11741:SF0">
    <property type="entry name" value="ELONGATION FACTOR TS, MITOCHONDRIAL"/>
    <property type="match status" value="1"/>
</dbReference>
<comment type="subcellular location">
    <subcellularLocation>
        <location evidence="3">Mitochondrion</location>
    </subcellularLocation>
</comment>
<evidence type="ECO:0000259" key="4">
    <source>
        <dbReference type="Pfam" id="PF00889"/>
    </source>
</evidence>
<dbReference type="PANTHER" id="PTHR11741">
    <property type="entry name" value="ELONGATION FACTOR TS"/>
    <property type="match status" value="1"/>
</dbReference>
<dbReference type="AlphaFoldDB" id="A0A8S0VHB3"/>
<dbReference type="Pfam" id="PF00889">
    <property type="entry name" value="EF_TS"/>
    <property type="match status" value="1"/>
</dbReference>
<dbReference type="Gene3D" id="3.30.479.20">
    <property type="entry name" value="Elongation factor Ts, dimerisation domain"/>
    <property type="match status" value="1"/>
</dbReference>
<dbReference type="OrthoDB" id="277235at2759"/>
<dbReference type="SUPFAM" id="SSF54713">
    <property type="entry name" value="Elongation factor Ts (EF-Ts), dimerisation domain"/>
    <property type="match status" value="1"/>
</dbReference>
<protein>
    <recommendedName>
        <fullName evidence="3">Elongation factor Ts, mitochondrial</fullName>
        <shortName evidence="3">EF-Ts</shortName>
        <shortName evidence="3">EF-TsMt</shortName>
    </recommendedName>
</protein>
<dbReference type="Proteomes" id="UP000594638">
    <property type="component" value="Unassembled WGS sequence"/>
</dbReference>
<keyword evidence="3" id="KW-0496">Mitochondrion</keyword>
<evidence type="ECO:0000313" key="5">
    <source>
        <dbReference type="EMBL" id="CAA3029565.1"/>
    </source>
</evidence>
<dbReference type="Gramene" id="OE9A027062T1">
    <property type="protein sequence ID" value="OE9A027062C1"/>
    <property type="gene ID" value="OE9A027062"/>
</dbReference>
<comment type="caution">
    <text evidence="5">The sequence shown here is derived from an EMBL/GenBank/DDBJ whole genome shotgun (WGS) entry which is preliminary data.</text>
</comment>
<evidence type="ECO:0000256" key="3">
    <source>
        <dbReference type="HAMAP-Rule" id="MF_03135"/>
    </source>
</evidence>
<accession>A0A8S0VHB3</accession>
<evidence type="ECO:0000313" key="6">
    <source>
        <dbReference type="Proteomes" id="UP000594638"/>
    </source>
</evidence>
<dbReference type="Gene3D" id="3.40.50.620">
    <property type="entry name" value="HUPs"/>
    <property type="match status" value="1"/>
</dbReference>
<organism evidence="5 6">
    <name type="scientific">Olea europaea subsp. europaea</name>
    <dbReference type="NCBI Taxonomy" id="158383"/>
    <lineage>
        <taxon>Eukaryota</taxon>
        <taxon>Viridiplantae</taxon>
        <taxon>Streptophyta</taxon>
        <taxon>Embryophyta</taxon>
        <taxon>Tracheophyta</taxon>
        <taxon>Spermatophyta</taxon>
        <taxon>Magnoliopsida</taxon>
        <taxon>eudicotyledons</taxon>
        <taxon>Gunneridae</taxon>
        <taxon>Pentapetalae</taxon>
        <taxon>asterids</taxon>
        <taxon>lamiids</taxon>
        <taxon>Lamiales</taxon>
        <taxon>Oleaceae</taxon>
        <taxon>Oleeae</taxon>
        <taxon>Olea</taxon>
    </lineage>
</organism>
<feature type="domain" description="Translation elongation factor EFTs/EF1B dimerisation" evidence="4">
    <location>
        <begin position="136"/>
        <end position="196"/>
    </location>
</feature>
<comment type="similarity">
    <text evidence="3">Belongs to the EF-Ts family.</text>
</comment>
<evidence type="ECO:0000256" key="1">
    <source>
        <dbReference type="ARBA" id="ARBA00022768"/>
    </source>
</evidence>
<dbReference type="EMBL" id="CACTIH010009317">
    <property type="protein sequence ID" value="CAA3029565.1"/>
    <property type="molecule type" value="Genomic_DNA"/>
</dbReference>
<keyword evidence="1 3" id="KW-0251">Elongation factor</keyword>
<dbReference type="GO" id="GO:0003746">
    <property type="term" value="F:translation elongation factor activity"/>
    <property type="evidence" value="ECO:0007669"/>
    <property type="project" value="UniProtKB-UniRule"/>
</dbReference>
<keyword evidence="2 3" id="KW-0648">Protein biosynthesis</keyword>
<dbReference type="HAMAP" id="MF_00050">
    <property type="entry name" value="EF_Ts"/>
    <property type="match status" value="1"/>
</dbReference>
<sequence length="239" mass="26701">MEVIVEKREAAQWKRDSSKVKGKKNVWDSVGKEGRRRNYVVPSLIWGSIGGNKEKAVVIELNCETNFVARNEIFEYMALSLAKSALLLEGSKQSSCTMLVGPECLETWRGFRNVCAIIWCLVYLSSLETQPDPGVGRIAGLLSLEVEDQNAPRDAAQLVGSDIAMHVVAAKPLFLVKEDVSSDALGHEREIPKSQADICQLGMDQCKVNVLAREYCDDIKRKNKPVILSHRRSRKDVKE</sequence>
<proteinExistence type="inferred from homology"/>
<dbReference type="GO" id="GO:0070125">
    <property type="term" value="P:mitochondrial translational elongation"/>
    <property type="evidence" value="ECO:0007669"/>
    <property type="project" value="TreeGrafter"/>
</dbReference>
<comment type="function">
    <text evidence="3">Associates with the EF-Tu.GDP complex and induces the exchange of GDP to GTP. It remains bound to the aminoacyl-tRNA.EF-Tu.GTP complex up to the GTP hydrolysis stage on the ribosome.</text>
</comment>
<dbReference type="InterPro" id="IPR014039">
    <property type="entry name" value="Transl_elong_EFTs/EF1B_dimer"/>
</dbReference>
<dbReference type="InterPro" id="IPR036402">
    <property type="entry name" value="EF-Ts_dimer_sf"/>
</dbReference>
<dbReference type="GO" id="GO:0005739">
    <property type="term" value="C:mitochondrion"/>
    <property type="evidence" value="ECO:0007669"/>
    <property type="project" value="UniProtKB-SubCell"/>
</dbReference>
<keyword evidence="6" id="KW-1185">Reference proteome</keyword>